<dbReference type="NCBIfam" id="TIGR00095">
    <property type="entry name" value="16S rRNA (guanine(966)-N(2))-methyltransferase RsmD"/>
    <property type="match status" value="1"/>
</dbReference>
<dbReference type="OrthoDB" id="9803017at2"/>
<sequence>MSRRPLGKLRIIGGQWRSRIVDFVDGDGVRPTPDRVRQTLYDWLAPYIEGAEALDLFAGSGALGLEALSRGAAFVTFCERGAEQAQAIRSALQKLGAHNAQVRQDEALSLLARETRQYDLVLLDPPYASPLLQQALDALPARLKAHNRVYLEWPRGQPPQLAAGWSLLREKQAGQVCFGLASWSAPSEPPAGDPALG</sequence>
<evidence type="ECO:0000256" key="3">
    <source>
        <dbReference type="ARBA" id="ARBA00012141"/>
    </source>
</evidence>
<keyword evidence="5 8" id="KW-0489">Methyltransferase</keyword>
<evidence type="ECO:0000256" key="1">
    <source>
        <dbReference type="ARBA" id="ARBA00002649"/>
    </source>
</evidence>
<dbReference type="Pfam" id="PF03602">
    <property type="entry name" value="Cons_hypoth95"/>
    <property type="match status" value="1"/>
</dbReference>
<keyword evidence="6 8" id="KW-0808">Transferase</keyword>
<dbReference type="PATRIC" id="fig|1172194.4.peg.2314"/>
<keyword evidence="10" id="KW-1185">Reference proteome</keyword>
<proteinExistence type="inferred from homology"/>
<dbReference type="InterPro" id="IPR002052">
    <property type="entry name" value="DNA_methylase_N6_adenine_CS"/>
</dbReference>
<evidence type="ECO:0000256" key="8">
    <source>
        <dbReference type="PIRNR" id="PIRNR004553"/>
    </source>
</evidence>
<evidence type="ECO:0000313" key="9">
    <source>
        <dbReference type="EMBL" id="EIT68814.1"/>
    </source>
</evidence>
<comment type="catalytic activity">
    <reaction evidence="7 8">
        <text>guanosine(966) in 16S rRNA + S-adenosyl-L-methionine = N(2)-methylguanosine(966) in 16S rRNA + S-adenosyl-L-homocysteine + H(+)</text>
        <dbReference type="Rhea" id="RHEA:23548"/>
        <dbReference type="Rhea" id="RHEA-COMP:10211"/>
        <dbReference type="Rhea" id="RHEA-COMP:10212"/>
        <dbReference type="ChEBI" id="CHEBI:15378"/>
        <dbReference type="ChEBI" id="CHEBI:57856"/>
        <dbReference type="ChEBI" id="CHEBI:59789"/>
        <dbReference type="ChEBI" id="CHEBI:74269"/>
        <dbReference type="ChEBI" id="CHEBI:74481"/>
        <dbReference type="EC" id="2.1.1.171"/>
    </reaction>
</comment>
<comment type="caution">
    <text evidence="9">The sequence shown here is derived from an EMBL/GenBank/DDBJ whole genome shotgun (WGS) entry which is preliminary data.</text>
</comment>
<protein>
    <recommendedName>
        <fullName evidence="4 8">Ribosomal RNA small subunit methyltransferase D</fullName>
        <ecNumber evidence="3 8">2.1.1.171</ecNumber>
    </recommendedName>
</protein>
<dbReference type="RefSeq" id="WP_007185339.1">
    <property type="nucleotide sequence ID" value="NZ_AKGD01000002.1"/>
</dbReference>
<dbReference type="PANTHER" id="PTHR43542:SF1">
    <property type="entry name" value="METHYLTRANSFERASE"/>
    <property type="match status" value="1"/>
</dbReference>
<dbReference type="InterPro" id="IPR029063">
    <property type="entry name" value="SAM-dependent_MTases_sf"/>
</dbReference>
<dbReference type="Gene3D" id="3.40.50.150">
    <property type="entry name" value="Vaccinia Virus protein VP39"/>
    <property type="match status" value="1"/>
</dbReference>
<dbReference type="SUPFAM" id="SSF53335">
    <property type="entry name" value="S-adenosyl-L-methionine-dependent methyltransferases"/>
    <property type="match status" value="1"/>
</dbReference>
<keyword evidence="8" id="KW-0949">S-adenosyl-L-methionine</keyword>
<evidence type="ECO:0000256" key="2">
    <source>
        <dbReference type="ARBA" id="ARBA00005269"/>
    </source>
</evidence>
<comment type="similarity">
    <text evidence="2 8">Belongs to the methyltransferase superfamily. RsmD family.</text>
</comment>
<keyword evidence="8" id="KW-0698">rRNA processing</keyword>
<evidence type="ECO:0000256" key="5">
    <source>
        <dbReference type="ARBA" id="ARBA00022603"/>
    </source>
</evidence>
<dbReference type="PANTHER" id="PTHR43542">
    <property type="entry name" value="METHYLTRANSFERASE"/>
    <property type="match status" value="1"/>
</dbReference>
<dbReference type="InterPro" id="IPR004398">
    <property type="entry name" value="RNA_MeTrfase_RsmD"/>
</dbReference>
<evidence type="ECO:0000256" key="7">
    <source>
        <dbReference type="ARBA" id="ARBA00048326"/>
    </source>
</evidence>
<name>I7ZAC3_9GAMM</name>
<reference evidence="9 10" key="1">
    <citation type="journal article" date="2012" name="J. Bacteriol.">
        <title>Genome Sequence of n-Alkane-Degrading Hydrocarboniphaga effusa Strain AP103T (ATCC BAA-332T).</title>
        <authorList>
            <person name="Chang H.K."/>
            <person name="Zylstra G.J."/>
            <person name="Chae J.C."/>
        </authorList>
    </citation>
    <scope>NUCLEOTIDE SEQUENCE [LARGE SCALE GENOMIC DNA]</scope>
    <source>
        <strain evidence="9 10">AP103</strain>
    </source>
</reference>
<dbReference type="PIRSF" id="PIRSF004553">
    <property type="entry name" value="CHP00095"/>
    <property type="match status" value="1"/>
</dbReference>
<dbReference type="AlphaFoldDB" id="I7ZAC3"/>
<evidence type="ECO:0000256" key="6">
    <source>
        <dbReference type="ARBA" id="ARBA00022679"/>
    </source>
</evidence>
<dbReference type="PROSITE" id="PS00092">
    <property type="entry name" value="N6_MTASE"/>
    <property type="match status" value="1"/>
</dbReference>
<dbReference type="EMBL" id="AKGD01000002">
    <property type="protein sequence ID" value="EIT68814.1"/>
    <property type="molecule type" value="Genomic_DNA"/>
</dbReference>
<evidence type="ECO:0000256" key="4">
    <source>
        <dbReference type="ARBA" id="ARBA00013682"/>
    </source>
</evidence>
<dbReference type="GO" id="GO:0003676">
    <property type="term" value="F:nucleic acid binding"/>
    <property type="evidence" value="ECO:0007669"/>
    <property type="project" value="InterPro"/>
</dbReference>
<dbReference type="STRING" id="1172194.WQQ_23960"/>
<dbReference type="CDD" id="cd02440">
    <property type="entry name" value="AdoMet_MTases"/>
    <property type="match status" value="1"/>
</dbReference>
<dbReference type="Proteomes" id="UP000003704">
    <property type="component" value="Unassembled WGS sequence"/>
</dbReference>
<dbReference type="GO" id="GO:0052913">
    <property type="term" value="F:16S rRNA (guanine(966)-N(2))-methyltransferase activity"/>
    <property type="evidence" value="ECO:0007669"/>
    <property type="project" value="UniProtKB-EC"/>
</dbReference>
<accession>I7ZAC3</accession>
<gene>
    <name evidence="9" type="ORF">WQQ_23960</name>
</gene>
<dbReference type="EC" id="2.1.1.171" evidence="3 8"/>
<evidence type="ECO:0000313" key="10">
    <source>
        <dbReference type="Proteomes" id="UP000003704"/>
    </source>
</evidence>
<comment type="function">
    <text evidence="1 8">Specifically methylates the guanine in position 966 of 16S rRNA in the assembled 30S particle.</text>
</comment>
<organism evidence="9 10">
    <name type="scientific">Hydrocarboniphaga effusa AP103</name>
    <dbReference type="NCBI Taxonomy" id="1172194"/>
    <lineage>
        <taxon>Bacteria</taxon>
        <taxon>Pseudomonadati</taxon>
        <taxon>Pseudomonadota</taxon>
        <taxon>Gammaproteobacteria</taxon>
        <taxon>Nevskiales</taxon>
        <taxon>Nevskiaceae</taxon>
        <taxon>Hydrocarboniphaga</taxon>
    </lineage>
</organism>